<reference evidence="2" key="1">
    <citation type="journal article" date="2012" name="Mol. Plant Microbe Interact.">
        <title>A highly conserved effector in Fusarium oxysporum is required for full virulence on Arabidopsis.</title>
        <authorList>
            <person name="Thatcher L.F."/>
            <person name="Gardiner D.M."/>
            <person name="Kazan K."/>
            <person name="Manners J."/>
        </authorList>
    </citation>
    <scope>NUCLEOTIDE SEQUENCE [LARGE SCALE GENOMIC DNA]</scope>
    <source>
        <strain evidence="2">Fo5176</strain>
    </source>
</reference>
<feature type="region of interest" description="Disordered" evidence="1">
    <location>
        <begin position="73"/>
        <end position="95"/>
    </location>
</feature>
<dbReference type="EMBL" id="AFQF01003844">
    <property type="protein sequence ID" value="EGU74083.1"/>
    <property type="molecule type" value="Genomic_DNA"/>
</dbReference>
<dbReference type="OrthoDB" id="4736055at2759"/>
<feature type="compositionally biased region" description="Basic and acidic residues" evidence="1">
    <location>
        <begin position="81"/>
        <end position="95"/>
    </location>
</feature>
<accession>F9G9S4</accession>
<evidence type="ECO:0000256" key="1">
    <source>
        <dbReference type="SAM" id="MobiDB-lite"/>
    </source>
</evidence>
<sequence>MSSPYSYCYEPSQYEGMINGIEVRWQPAGKAKLPSDAGILQVPVETLKRMCEHYGYLLGYRLQSSRVVIKSGPHSFSVDSKTGKRSNDGDHFTVE</sequence>
<proteinExistence type="predicted"/>
<dbReference type="AlphaFoldDB" id="F9G9S4"/>
<name>F9G9S4_FUSOF</name>
<protein>
    <submittedName>
        <fullName evidence="2">Uncharacterized protein</fullName>
    </submittedName>
</protein>
<feature type="non-terminal residue" evidence="2">
    <location>
        <position position="95"/>
    </location>
</feature>
<comment type="caution">
    <text evidence="2">The sequence shown here is derived from an EMBL/GenBank/DDBJ whole genome shotgun (WGS) entry which is preliminary data.</text>
</comment>
<gene>
    <name evidence="2" type="ORF">FOXB_15406</name>
</gene>
<evidence type="ECO:0000313" key="2">
    <source>
        <dbReference type="EMBL" id="EGU74083.1"/>
    </source>
</evidence>
<organism evidence="2">
    <name type="scientific">Fusarium oxysporum (strain Fo5176)</name>
    <name type="common">Fusarium vascular wilt</name>
    <dbReference type="NCBI Taxonomy" id="660025"/>
    <lineage>
        <taxon>Eukaryota</taxon>
        <taxon>Fungi</taxon>
        <taxon>Dikarya</taxon>
        <taxon>Ascomycota</taxon>
        <taxon>Pezizomycotina</taxon>
        <taxon>Sordariomycetes</taxon>
        <taxon>Hypocreomycetidae</taxon>
        <taxon>Hypocreales</taxon>
        <taxon>Nectriaceae</taxon>
        <taxon>Fusarium</taxon>
        <taxon>Fusarium oxysporum species complex</taxon>
    </lineage>
</organism>